<reference evidence="2 3" key="1">
    <citation type="submission" date="2017-01" db="EMBL/GenBank/DDBJ databases">
        <authorList>
            <person name="Mah S.A."/>
            <person name="Swanson W.J."/>
            <person name="Moy G.W."/>
            <person name="Vacquier V.D."/>
        </authorList>
    </citation>
    <scope>NUCLEOTIDE SEQUENCE [LARGE SCALE GENOMIC DNA]</scope>
    <source>
        <strain evidence="2 3">GSMNP</strain>
    </source>
</reference>
<dbReference type="GO" id="GO:0003877">
    <property type="term" value="F:ATP:ADP adenylyltransferase activity"/>
    <property type="evidence" value="ECO:0007669"/>
    <property type="project" value="InterPro"/>
</dbReference>
<keyword evidence="3" id="KW-1185">Reference proteome</keyword>
<dbReference type="PANTHER" id="PTHR38420">
    <property type="entry name" value="AP-4-A PHOSPHORYLASE II"/>
    <property type="match status" value="1"/>
</dbReference>
<dbReference type="PANTHER" id="PTHR38420:SF1">
    <property type="entry name" value="PUTATIVE (AFU_ORTHOLOGUE AFUA_5G14690)-RELATED"/>
    <property type="match status" value="1"/>
</dbReference>
<organism evidence="2 3">
    <name type="scientific">Smittium culicis</name>
    <dbReference type="NCBI Taxonomy" id="133412"/>
    <lineage>
        <taxon>Eukaryota</taxon>
        <taxon>Fungi</taxon>
        <taxon>Fungi incertae sedis</taxon>
        <taxon>Zoopagomycota</taxon>
        <taxon>Kickxellomycotina</taxon>
        <taxon>Harpellomycetes</taxon>
        <taxon>Harpellales</taxon>
        <taxon>Legeriomycetaceae</taxon>
        <taxon>Smittium</taxon>
    </lineage>
</organism>
<dbReference type="EMBL" id="LSSN01004568">
    <property type="protein sequence ID" value="OMJ11291.1"/>
    <property type="molecule type" value="Genomic_DNA"/>
</dbReference>
<dbReference type="Gene3D" id="3.30.428.70">
    <property type="match status" value="1"/>
</dbReference>
<dbReference type="Pfam" id="PF09830">
    <property type="entry name" value="ATP_transf"/>
    <property type="match status" value="1"/>
</dbReference>
<dbReference type="AlphaFoldDB" id="A0A1R1X9H7"/>
<sequence length="93" mass="10162">MESRAVENALDDGSGGMKGWVKPAFYSYNFILTRAGMVLVPRSKRETEGIPINSLAFAGFLLCKSEEQVNLVHEAGVLDVLARSGFMKNSSHL</sequence>
<comment type="caution">
    <text evidence="2">The sequence shown here is derived from an EMBL/GenBank/DDBJ whole genome shotgun (WGS) entry which is preliminary data.</text>
</comment>
<feature type="domain" description="ATP adenylyltransferase C-terminal" evidence="1">
    <location>
        <begin position="25"/>
        <end position="86"/>
    </location>
</feature>
<dbReference type="InterPro" id="IPR019200">
    <property type="entry name" value="ATP_adenylylTrfase_C"/>
</dbReference>
<proteinExistence type="predicted"/>
<dbReference type="STRING" id="133412.A0A1R1X9H7"/>
<dbReference type="GO" id="GO:0005524">
    <property type="term" value="F:ATP binding"/>
    <property type="evidence" value="ECO:0007669"/>
    <property type="project" value="InterPro"/>
</dbReference>
<evidence type="ECO:0000259" key="1">
    <source>
        <dbReference type="Pfam" id="PF09830"/>
    </source>
</evidence>
<dbReference type="GO" id="GO:0009117">
    <property type="term" value="P:nucleotide metabolic process"/>
    <property type="evidence" value="ECO:0007669"/>
    <property type="project" value="InterPro"/>
</dbReference>
<evidence type="ECO:0000313" key="2">
    <source>
        <dbReference type="EMBL" id="OMJ11291.1"/>
    </source>
</evidence>
<dbReference type="Proteomes" id="UP000187283">
    <property type="component" value="Unassembled WGS sequence"/>
</dbReference>
<dbReference type="OrthoDB" id="10267950at2759"/>
<dbReference type="InterPro" id="IPR043171">
    <property type="entry name" value="Ap4A_phos1/2-like"/>
</dbReference>
<accession>A0A1R1X9H7</accession>
<protein>
    <recommendedName>
        <fullName evidence="1">ATP adenylyltransferase C-terminal domain-containing protein</fullName>
    </recommendedName>
</protein>
<name>A0A1R1X9H7_9FUNG</name>
<evidence type="ECO:0000313" key="3">
    <source>
        <dbReference type="Proteomes" id="UP000187283"/>
    </source>
</evidence>
<gene>
    <name evidence="2" type="ORF">AYI70_g9822</name>
</gene>
<dbReference type="InterPro" id="IPR009163">
    <property type="entry name" value="Ap4A_phos1/2"/>
</dbReference>